<dbReference type="GO" id="GO:0051015">
    <property type="term" value="F:actin filament binding"/>
    <property type="evidence" value="ECO:0007669"/>
    <property type="project" value="TreeGrafter"/>
</dbReference>
<comment type="subcellular location">
    <subcellularLocation>
        <location evidence="1">Cytoplasm</location>
        <location evidence="1">Cytoskeleton</location>
    </subcellularLocation>
</comment>
<name>A0A914GTG9_GLORO</name>
<evidence type="ECO:0000256" key="4">
    <source>
        <dbReference type="ARBA" id="ARBA00022490"/>
    </source>
</evidence>
<dbReference type="PRINTS" id="PR00452">
    <property type="entry name" value="SH3DOMAIN"/>
</dbReference>
<feature type="domain" description="SH3" evidence="11">
    <location>
        <begin position="498"/>
        <end position="557"/>
    </location>
</feature>
<dbReference type="InterPro" id="IPR001452">
    <property type="entry name" value="SH3_domain"/>
</dbReference>
<dbReference type="Gene3D" id="2.30.30.40">
    <property type="entry name" value="SH3 Domains"/>
    <property type="match status" value="1"/>
</dbReference>
<dbReference type="Gene3D" id="3.40.20.10">
    <property type="entry name" value="Severin"/>
    <property type="match status" value="1"/>
</dbReference>
<dbReference type="GO" id="GO:0030864">
    <property type="term" value="C:cortical actin cytoskeleton"/>
    <property type="evidence" value="ECO:0007669"/>
    <property type="project" value="TreeGrafter"/>
</dbReference>
<dbReference type="GO" id="GO:0030427">
    <property type="term" value="C:site of polarized growth"/>
    <property type="evidence" value="ECO:0007669"/>
    <property type="project" value="TreeGrafter"/>
</dbReference>
<dbReference type="InterPro" id="IPR035717">
    <property type="entry name" value="Drebrin-like_SH3"/>
</dbReference>
<dbReference type="Pfam" id="PF14604">
    <property type="entry name" value="SH3_9"/>
    <property type="match status" value="1"/>
</dbReference>
<dbReference type="GO" id="GO:0098974">
    <property type="term" value="P:postsynaptic actin cytoskeleton organization"/>
    <property type="evidence" value="ECO:0007669"/>
    <property type="project" value="TreeGrafter"/>
</dbReference>
<dbReference type="PROSITE" id="PS51263">
    <property type="entry name" value="ADF_H"/>
    <property type="match status" value="1"/>
</dbReference>
<dbReference type="AlphaFoldDB" id="A0A914GTG9"/>
<feature type="compositionally biased region" description="Polar residues" evidence="9">
    <location>
        <begin position="208"/>
        <end position="218"/>
    </location>
</feature>
<evidence type="ECO:0000313" key="14">
    <source>
        <dbReference type="WBParaSite" id="Gr19_v10_g106.t1"/>
    </source>
</evidence>
<keyword evidence="7" id="KW-0206">Cytoskeleton</keyword>
<dbReference type="SUPFAM" id="SSF50044">
    <property type="entry name" value="SH3-domain"/>
    <property type="match status" value="1"/>
</dbReference>
<reference evidence="14" key="1">
    <citation type="submission" date="2022-11" db="UniProtKB">
        <authorList>
            <consortium name="WormBaseParasite"/>
        </authorList>
    </citation>
    <scope>IDENTIFICATION</scope>
</reference>
<dbReference type="WBParaSite" id="Gr19_v10_g106.t1">
    <property type="protein sequence ID" value="Gr19_v10_g106.t1"/>
    <property type="gene ID" value="Gr19_v10_g106"/>
</dbReference>
<evidence type="ECO:0000256" key="10">
    <source>
        <dbReference type="SAM" id="SignalP"/>
    </source>
</evidence>
<keyword evidence="6" id="KW-0009">Actin-binding</keyword>
<protein>
    <submittedName>
        <fullName evidence="14">Drebrin-like protein</fullName>
    </submittedName>
</protein>
<dbReference type="PANTHER" id="PTHR10829">
    <property type="entry name" value="CORTACTIN AND DREBRIN"/>
    <property type="match status" value="1"/>
</dbReference>
<feature type="domain" description="ADF-H" evidence="12">
    <location>
        <begin position="49"/>
        <end position="185"/>
    </location>
</feature>
<dbReference type="GO" id="GO:0048812">
    <property type="term" value="P:neuron projection morphogenesis"/>
    <property type="evidence" value="ECO:0007669"/>
    <property type="project" value="TreeGrafter"/>
</dbReference>
<comment type="similarity">
    <text evidence="2">Belongs to the ABP1 family.</text>
</comment>
<feature type="signal peptide" evidence="10">
    <location>
        <begin position="1"/>
        <end position="17"/>
    </location>
</feature>
<dbReference type="PROSITE" id="PS50002">
    <property type="entry name" value="SH3"/>
    <property type="match status" value="1"/>
</dbReference>
<evidence type="ECO:0000259" key="11">
    <source>
        <dbReference type="PROSITE" id="PS50002"/>
    </source>
</evidence>
<evidence type="ECO:0000256" key="2">
    <source>
        <dbReference type="ARBA" id="ARBA00011039"/>
    </source>
</evidence>
<feature type="region of interest" description="Disordered" evidence="9">
    <location>
        <begin position="397"/>
        <end position="465"/>
    </location>
</feature>
<dbReference type="GO" id="GO:0005884">
    <property type="term" value="C:actin filament"/>
    <property type="evidence" value="ECO:0007669"/>
    <property type="project" value="TreeGrafter"/>
</dbReference>
<keyword evidence="4" id="KW-0963">Cytoplasm</keyword>
<dbReference type="CDD" id="cd11960">
    <property type="entry name" value="SH3_Abp1_eu"/>
    <property type="match status" value="1"/>
</dbReference>
<evidence type="ECO:0000256" key="7">
    <source>
        <dbReference type="ARBA" id="ARBA00023212"/>
    </source>
</evidence>
<dbReference type="InterPro" id="IPR036028">
    <property type="entry name" value="SH3-like_dom_sf"/>
</dbReference>
<evidence type="ECO:0000256" key="6">
    <source>
        <dbReference type="ARBA" id="ARBA00023203"/>
    </source>
</evidence>
<dbReference type="SMART" id="SM00326">
    <property type="entry name" value="SH3"/>
    <property type="match status" value="1"/>
</dbReference>
<dbReference type="GO" id="GO:0014069">
    <property type="term" value="C:postsynaptic density"/>
    <property type="evidence" value="ECO:0007669"/>
    <property type="project" value="TreeGrafter"/>
</dbReference>
<evidence type="ECO:0000256" key="8">
    <source>
        <dbReference type="PROSITE-ProRule" id="PRU00192"/>
    </source>
</evidence>
<accession>A0A914GTG9</accession>
<dbReference type="SUPFAM" id="SSF55753">
    <property type="entry name" value="Actin depolymerizing proteins"/>
    <property type="match status" value="1"/>
</dbReference>
<evidence type="ECO:0000256" key="5">
    <source>
        <dbReference type="ARBA" id="ARBA00023054"/>
    </source>
</evidence>
<dbReference type="GO" id="GO:0030027">
    <property type="term" value="C:lamellipodium"/>
    <property type="evidence" value="ECO:0007669"/>
    <property type="project" value="TreeGrafter"/>
</dbReference>
<evidence type="ECO:0000313" key="13">
    <source>
        <dbReference type="Proteomes" id="UP000887572"/>
    </source>
</evidence>
<feature type="region of interest" description="Disordered" evidence="9">
    <location>
        <begin position="195"/>
        <end position="241"/>
    </location>
</feature>
<organism evidence="13 14">
    <name type="scientific">Globodera rostochiensis</name>
    <name type="common">Golden nematode worm</name>
    <name type="synonym">Heterodera rostochiensis</name>
    <dbReference type="NCBI Taxonomy" id="31243"/>
    <lineage>
        <taxon>Eukaryota</taxon>
        <taxon>Metazoa</taxon>
        <taxon>Ecdysozoa</taxon>
        <taxon>Nematoda</taxon>
        <taxon>Chromadorea</taxon>
        <taxon>Rhabditida</taxon>
        <taxon>Tylenchina</taxon>
        <taxon>Tylenchomorpha</taxon>
        <taxon>Tylenchoidea</taxon>
        <taxon>Heteroderidae</taxon>
        <taxon>Heteroderinae</taxon>
        <taxon>Globodera</taxon>
    </lineage>
</organism>
<keyword evidence="13" id="KW-1185">Reference proteome</keyword>
<dbReference type="GO" id="GO:0030833">
    <property type="term" value="P:regulation of actin filament polymerization"/>
    <property type="evidence" value="ECO:0007669"/>
    <property type="project" value="TreeGrafter"/>
</dbReference>
<feature type="chain" id="PRO_5036757877" evidence="10">
    <location>
        <begin position="18"/>
        <end position="557"/>
    </location>
</feature>
<feature type="compositionally biased region" description="Pro residues" evidence="9">
    <location>
        <begin position="454"/>
        <end position="463"/>
    </location>
</feature>
<dbReference type="FunFam" id="2.30.30.40:FF:000046">
    <property type="entry name" value="Drebrin-like protein isoform B"/>
    <property type="match status" value="1"/>
</dbReference>
<dbReference type="Proteomes" id="UP000887572">
    <property type="component" value="Unplaced"/>
</dbReference>
<evidence type="ECO:0000256" key="9">
    <source>
        <dbReference type="SAM" id="MobiDB-lite"/>
    </source>
</evidence>
<dbReference type="GO" id="GO:0045211">
    <property type="term" value="C:postsynaptic membrane"/>
    <property type="evidence" value="ECO:0007669"/>
    <property type="project" value="TreeGrafter"/>
</dbReference>
<dbReference type="InterPro" id="IPR029006">
    <property type="entry name" value="ADF-H/Gelsolin-like_dom_sf"/>
</dbReference>
<feature type="compositionally biased region" description="Low complexity" evidence="9">
    <location>
        <begin position="197"/>
        <end position="207"/>
    </location>
</feature>
<evidence type="ECO:0000256" key="1">
    <source>
        <dbReference type="ARBA" id="ARBA00004245"/>
    </source>
</evidence>
<dbReference type="GO" id="GO:0030425">
    <property type="term" value="C:dendrite"/>
    <property type="evidence" value="ECO:0007669"/>
    <property type="project" value="TreeGrafter"/>
</dbReference>
<proteinExistence type="inferred from homology"/>
<dbReference type="PANTHER" id="PTHR10829:SF25">
    <property type="entry name" value="DREBRIN-LIKE PROTEIN"/>
    <property type="match status" value="1"/>
</dbReference>
<dbReference type="Pfam" id="PF00241">
    <property type="entry name" value="Cofilin_ADF"/>
    <property type="match status" value="1"/>
</dbReference>
<sequence length="557" mass="60947">MDHLSCFILFVVSTIGAQSTPTGAAGCQNGCRPSSIVRAHQSLPKMTCNFVNNESELRTAFESVSNSLSGNEWIIFEYDANSNIVKLASTGTGGLEELLESFHSAKVQYGFATVAAAATATAHGGQCQRKVVLVHWQGEGVPAARLACTAAHVEEVRRFVRRVNVTIHARNDEDLERDAVAKQLAKLQEVAPGALLQQQQQQQQQQQTTPAGVTNSSAPFVPPLPVGSTYQKPSLQHDLDRQKREKFWGEMRDEEEARRREEAARKRQQQELFTREQREMTDKLHKAHMMEQHTKQQTGGQQHHLAKALSVDSASGNKMGKLIAGRAQMFEQKVAALVESAKPAKKPKNFKWQVNLQGKAAVDQQAAPLNQKIVPDPPPKVFECAFVRKGTTTTAAAAAAAPADTNGKEPQEPMAKTAPQIPVLPVPPVARQPTECEEAPEREELKKASDGSETPPPSEPTTEPPQALLTLDEEQIVHKHGTTNVVDQQQPDAVGIGGSMGRAKALWDYQAEDSSEITFDPDDVITDIKMVNDGWWYGRAPSGAMGLFPSNYVQLIQ</sequence>
<evidence type="ECO:0000259" key="12">
    <source>
        <dbReference type="PROSITE" id="PS51263"/>
    </source>
</evidence>
<keyword evidence="5" id="KW-0175">Coiled coil</keyword>
<keyword evidence="3 8" id="KW-0728">SH3 domain</keyword>
<dbReference type="InterPro" id="IPR002108">
    <property type="entry name" value="ADF-H"/>
</dbReference>
<keyword evidence="10" id="KW-0732">Signal</keyword>
<dbReference type="GO" id="GO:0045773">
    <property type="term" value="P:positive regulation of axon extension"/>
    <property type="evidence" value="ECO:0007669"/>
    <property type="project" value="TreeGrafter"/>
</dbReference>
<evidence type="ECO:0000256" key="3">
    <source>
        <dbReference type="ARBA" id="ARBA00022443"/>
    </source>
</evidence>
<dbReference type="SMART" id="SM00102">
    <property type="entry name" value="ADF"/>
    <property type="match status" value="1"/>
</dbReference>